<dbReference type="STRING" id="1073089.A0A1L9RCQ4"/>
<organism evidence="1 2">
    <name type="scientific">Aspergillus wentii DTO 134E9</name>
    <dbReference type="NCBI Taxonomy" id="1073089"/>
    <lineage>
        <taxon>Eukaryota</taxon>
        <taxon>Fungi</taxon>
        <taxon>Dikarya</taxon>
        <taxon>Ascomycota</taxon>
        <taxon>Pezizomycotina</taxon>
        <taxon>Eurotiomycetes</taxon>
        <taxon>Eurotiomycetidae</taxon>
        <taxon>Eurotiales</taxon>
        <taxon>Aspergillaceae</taxon>
        <taxon>Aspergillus</taxon>
        <taxon>Aspergillus subgen. Cremei</taxon>
    </lineage>
</organism>
<reference evidence="2" key="1">
    <citation type="journal article" date="2017" name="Genome Biol.">
        <title>Comparative genomics reveals high biological diversity and specific adaptations in the industrially and medically important fungal genus Aspergillus.</title>
        <authorList>
            <person name="de Vries R.P."/>
            <person name="Riley R."/>
            <person name="Wiebenga A."/>
            <person name="Aguilar-Osorio G."/>
            <person name="Amillis S."/>
            <person name="Uchima C.A."/>
            <person name="Anderluh G."/>
            <person name="Asadollahi M."/>
            <person name="Askin M."/>
            <person name="Barry K."/>
            <person name="Battaglia E."/>
            <person name="Bayram O."/>
            <person name="Benocci T."/>
            <person name="Braus-Stromeyer S.A."/>
            <person name="Caldana C."/>
            <person name="Canovas D."/>
            <person name="Cerqueira G.C."/>
            <person name="Chen F."/>
            <person name="Chen W."/>
            <person name="Choi C."/>
            <person name="Clum A."/>
            <person name="Dos Santos R.A."/>
            <person name="Damasio A.R."/>
            <person name="Diallinas G."/>
            <person name="Emri T."/>
            <person name="Fekete E."/>
            <person name="Flipphi M."/>
            <person name="Freyberg S."/>
            <person name="Gallo A."/>
            <person name="Gournas C."/>
            <person name="Habgood R."/>
            <person name="Hainaut M."/>
            <person name="Harispe M.L."/>
            <person name="Henrissat B."/>
            <person name="Hilden K.S."/>
            <person name="Hope R."/>
            <person name="Hossain A."/>
            <person name="Karabika E."/>
            <person name="Karaffa L."/>
            <person name="Karanyi Z."/>
            <person name="Krasevec N."/>
            <person name="Kuo A."/>
            <person name="Kusch H."/>
            <person name="LaButti K."/>
            <person name="Lagendijk E.L."/>
            <person name="Lapidus A."/>
            <person name="Levasseur A."/>
            <person name="Lindquist E."/>
            <person name="Lipzen A."/>
            <person name="Logrieco A.F."/>
            <person name="MacCabe A."/>
            <person name="Maekelae M.R."/>
            <person name="Malavazi I."/>
            <person name="Melin P."/>
            <person name="Meyer V."/>
            <person name="Mielnichuk N."/>
            <person name="Miskei M."/>
            <person name="Molnar A.P."/>
            <person name="Mule G."/>
            <person name="Ngan C.Y."/>
            <person name="Orejas M."/>
            <person name="Orosz E."/>
            <person name="Ouedraogo J.P."/>
            <person name="Overkamp K.M."/>
            <person name="Park H.-S."/>
            <person name="Perrone G."/>
            <person name="Piumi F."/>
            <person name="Punt P.J."/>
            <person name="Ram A.F."/>
            <person name="Ramon A."/>
            <person name="Rauscher S."/>
            <person name="Record E."/>
            <person name="Riano-Pachon D.M."/>
            <person name="Robert V."/>
            <person name="Roehrig J."/>
            <person name="Ruller R."/>
            <person name="Salamov A."/>
            <person name="Salih N.S."/>
            <person name="Samson R.A."/>
            <person name="Sandor E."/>
            <person name="Sanguinetti M."/>
            <person name="Schuetze T."/>
            <person name="Sepcic K."/>
            <person name="Shelest E."/>
            <person name="Sherlock G."/>
            <person name="Sophianopoulou V."/>
            <person name="Squina F.M."/>
            <person name="Sun H."/>
            <person name="Susca A."/>
            <person name="Todd R.B."/>
            <person name="Tsang A."/>
            <person name="Unkles S.E."/>
            <person name="van de Wiele N."/>
            <person name="van Rossen-Uffink D."/>
            <person name="Oliveira J.V."/>
            <person name="Vesth T.C."/>
            <person name="Visser J."/>
            <person name="Yu J.-H."/>
            <person name="Zhou M."/>
            <person name="Andersen M.R."/>
            <person name="Archer D.B."/>
            <person name="Baker S.E."/>
            <person name="Benoit I."/>
            <person name="Brakhage A.A."/>
            <person name="Braus G.H."/>
            <person name="Fischer R."/>
            <person name="Frisvad J.C."/>
            <person name="Goldman G.H."/>
            <person name="Houbraken J."/>
            <person name="Oakley B."/>
            <person name="Pocsi I."/>
            <person name="Scazzocchio C."/>
            <person name="Seiboth B."/>
            <person name="vanKuyk P.A."/>
            <person name="Wortman J."/>
            <person name="Dyer P.S."/>
            <person name="Grigoriev I.V."/>
        </authorList>
    </citation>
    <scope>NUCLEOTIDE SEQUENCE [LARGE SCALE GENOMIC DNA]</scope>
    <source>
        <strain evidence="2">DTO 134E9</strain>
    </source>
</reference>
<sequence length="139" mass="15717">MFNSTDTRNIFQVEVKTVLKQEPRIQFQTKYKIMNLTTEKWLCARDIHINHDEIATVLIAGPKEEATDFEFTEGEQTGVIPWGANCSLLFWGNDGRPRGYLAQSLKHEALRSLGAVPNVPVNEGWLRPLKLRGVAHGEA</sequence>
<name>A0A1L9RCQ4_ASPWE</name>
<keyword evidence="2" id="KW-1185">Reference proteome</keyword>
<evidence type="ECO:0000313" key="1">
    <source>
        <dbReference type="EMBL" id="OJJ32692.1"/>
    </source>
</evidence>
<evidence type="ECO:0000313" key="2">
    <source>
        <dbReference type="Proteomes" id="UP000184383"/>
    </source>
</evidence>
<dbReference type="EMBL" id="KV878214">
    <property type="protein sequence ID" value="OJJ32692.1"/>
    <property type="molecule type" value="Genomic_DNA"/>
</dbReference>
<dbReference type="GeneID" id="63749180"/>
<dbReference type="RefSeq" id="XP_040686369.1">
    <property type="nucleotide sequence ID" value="XM_040833332.1"/>
</dbReference>
<dbReference type="Proteomes" id="UP000184383">
    <property type="component" value="Unassembled WGS sequence"/>
</dbReference>
<protein>
    <submittedName>
        <fullName evidence="1">Uncharacterized protein</fullName>
    </submittedName>
</protein>
<dbReference type="AlphaFoldDB" id="A0A1L9RCQ4"/>
<dbReference type="VEuPathDB" id="FungiDB:ASPWEDRAFT_29844"/>
<gene>
    <name evidence="1" type="ORF">ASPWEDRAFT_29844</name>
</gene>
<proteinExistence type="predicted"/>
<accession>A0A1L9RCQ4</accession>